<reference evidence="8 9" key="1">
    <citation type="submission" date="2017-10" db="EMBL/GenBank/DDBJ databases">
        <title>Comparative genomics in systemic dimorphic fungi from Ajellomycetaceae.</title>
        <authorList>
            <person name="Munoz J.F."/>
            <person name="Mcewen J.G."/>
            <person name="Clay O.K."/>
            <person name="Cuomo C.A."/>
        </authorList>
    </citation>
    <scope>NUCLEOTIDE SEQUENCE [LARGE SCALE GENOMIC DNA]</scope>
    <source>
        <strain evidence="8 9">UAMH7299</strain>
    </source>
</reference>
<keyword evidence="9" id="KW-1185">Reference proteome</keyword>
<dbReference type="GO" id="GO:0003860">
    <property type="term" value="F:3-hydroxyisobutyryl-CoA hydrolase activity"/>
    <property type="evidence" value="ECO:0007669"/>
    <property type="project" value="UniProtKB-EC"/>
</dbReference>
<evidence type="ECO:0000256" key="4">
    <source>
        <dbReference type="ARBA" id="ARBA00022801"/>
    </source>
</evidence>
<name>A0A2B7X8P5_POLH7</name>
<dbReference type="OrthoDB" id="1737613at2759"/>
<feature type="domain" description="Enoyl-CoA hydratase/isomerase" evidence="7">
    <location>
        <begin position="160"/>
        <end position="501"/>
    </location>
</feature>
<dbReference type="EMBL" id="PDNA01000190">
    <property type="protein sequence ID" value="PGH05153.1"/>
    <property type="molecule type" value="Genomic_DNA"/>
</dbReference>
<dbReference type="PANTHER" id="PTHR43176:SF3">
    <property type="entry name" value="3-HYDROXYISOBUTYRYL-COA HYDROLASE, MITOCHONDRIAL"/>
    <property type="match status" value="1"/>
</dbReference>
<dbReference type="FunFam" id="3.90.226.10:FF:000026">
    <property type="entry name" value="3-hydroxyisobutyryl-CoA hydrolase, mitochondrial"/>
    <property type="match status" value="1"/>
</dbReference>
<evidence type="ECO:0000259" key="7">
    <source>
        <dbReference type="Pfam" id="PF16113"/>
    </source>
</evidence>
<dbReference type="InterPro" id="IPR032259">
    <property type="entry name" value="HIBYL-CoA-H"/>
</dbReference>
<dbReference type="STRING" id="1447883.A0A2B7X8P5"/>
<evidence type="ECO:0000313" key="8">
    <source>
        <dbReference type="EMBL" id="PGH05153.1"/>
    </source>
</evidence>
<dbReference type="GO" id="GO:0005739">
    <property type="term" value="C:mitochondrion"/>
    <property type="evidence" value="ECO:0007669"/>
    <property type="project" value="UniProtKB-SubCell"/>
</dbReference>
<dbReference type="Proteomes" id="UP000224634">
    <property type="component" value="Unassembled WGS sequence"/>
</dbReference>
<evidence type="ECO:0000256" key="1">
    <source>
        <dbReference type="ARBA" id="ARBA00001709"/>
    </source>
</evidence>
<dbReference type="EC" id="3.1.2.4" evidence="3"/>
<keyword evidence="5" id="KW-0496">Mitochondrion</keyword>
<dbReference type="PANTHER" id="PTHR43176">
    <property type="entry name" value="3-HYDROXYISOBUTYRYL-COA HYDROLASE-RELATED"/>
    <property type="match status" value="1"/>
</dbReference>
<dbReference type="CDD" id="cd06558">
    <property type="entry name" value="crotonase-like"/>
    <property type="match status" value="1"/>
</dbReference>
<sequence length="589" mass="65605">MLTIYSVVGHPRRLASIDPDAVQRPASEVKRAEKLSRQVHFLASKKLPTAPSPNNLRNTTKPTYITIVSSLAFQLGLAGCYTFTDPLTLALMLLRPCYPRSATPLSWFSRPTTAGMPLRAKIANPAFVRRANMASVAQIPKELPEDEPDDVLFNTLYGVRSIELNRPKKLNSLNGSMVRKIVPRLKEWEKSELASMVIVSGAGTKAFCAGGDVATLAQQNAEGVEGQKKSKQFFSSEYQLDHLIATYNKPYIAILDGITMGGGVGLSVHAPFRIATERTLFAMPETTIGFFPDVGGSFFLPRLDGEIGTYLALTSDRLSGVQALYSGIATHYLHSSTLANLTGRLSELVFKDYLGLPERLDLINRTIAEFSTGLPHDQPIHLAGSLRQSIDRCFSHSTVEEIILALESETENKEWAEKTLKTLSSRSPIALKVTLRQLRVGKKWSITETFQREEQIAARFMEHPDFVEGVTARLVNKPPTQPAWSPATLADVRDEDVDAFFRIPEGESRLSVFNPDADYNAYPHARFSLPTEGDIERAVRDTRKPRNEIIVDFLYRWGQKEGVREKVLEVLDRKTEEVDGNLTWVEAQS</sequence>
<dbReference type="PROSITE" id="PS00166">
    <property type="entry name" value="ENOYL_COA_HYDRATASE"/>
    <property type="match status" value="1"/>
</dbReference>
<dbReference type="InterPro" id="IPR018376">
    <property type="entry name" value="Enoyl-CoA_hyd/isom_CS"/>
</dbReference>
<evidence type="ECO:0000256" key="3">
    <source>
        <dbReference type="ARBA" id="ARBA00011915"/>
    </source>
</evidence>
<comment type="subcellular location">
    <subcellularLocation>
        <location evidence="2">Mitochondrion</location>
    </subcellularLocation>
</comment>
<dbReference type="GO" id="GO:0006574">
    <property type="term" value="P:L-valine catabolic process"/>
    <property type="evidence" value="ECO:0007669"/>
    <property type="project" value="TreeGrafter"/>
</dbReference>
<comment type="caution">
    <text evidence="8">The sequence shown here is derived from an EMBL/GenBank/DDBJ whole genome shotgun (WGS) entry which is preliminary data.</text>
</comment>
<gene>
    <name evidence="8" type="ORF">AJ80_08389</name>
</gene>
<dbReference type="Pfam" id="PF16113">
    <property type="entry name" value="ECH_2"/>
    <property type="match status" value="1"/>
</dbReference>
<evidence type="ECO:0000313" key="9">
    <source>
        <dbReference type="Proteomes" id="UP000224634"/>
    </source>
</evidence>
<evidence type="ECO:0000256" key="5">
    <source>
        <dbReference type="ARBA" id="ARBA00023128"/>
    </source>
</evidence>
<keyword evidence="4" id="KW-0378">Hydrolase</keyword>
<dbReference type="SUPFAM" id="SSF52096">
    <property type="entry name" value="ClpP/crotonase"/>
    <property type="match status" value="1"/>
</dbReference>
<proteinExistence type="predicted"/>
<dbReference type="NCBIfam" id="NF004127">
    <property type="entry name" value="PRK05617.1"/>
    <property type="match status" value="1"/>
</dbReference>
<protein>
    <recommendedName>
        <fullName evidence="3">3-hydroxyisobutyryl-CoA hydrolase</fullName>
        <ecNumber evidence="3">3.1.2.4</ecNumber>
    </recommendedName>
    <alternativeName>
        <fullName evidence="6">3-hydroxyisobutyryl-coenzyme A hydrolase</fullName>
    </alternativeName>
</protein>
<comment type="catalytic activity">
    <reaction evidence="1">
        <text>3-hydroxy-2-methylpropanoyl-CoA + H2O = 3-hydroxy-2-methylpropanoate + CoA + H(+)</text>
        <dbReference type="Rhea" id="RHEA:20888"/>
        <dbReference type="ChEBI" id="CHEBI:11805"/>
        <dbReference type="ChEBI" id="CHEBI:15377"/>
        <dbReference type="ChEBI" id="CHEBI:15378"/>
        <dbReference type="ChEBI" id="CHEBI:57287"/>
        <dbReference type="ChEBI" id="CHEBI:57340"/>
        <dbReference type="EC" id="3.1.2.4"/>
    </reaction>
</comment>
<dbReference type="InterPro" id="IPR029045">
    <property type="entry name" value="ClpP/crotonase-like_dom_sf"/>
</dbReference>
<organism evidence="8 9">
    <name type="scientific">Polytolypa hystricis (strain UAMH7299)</name>
    <dbReference type="NCBI Taxonomy" id="1447883"/>
    <lineage>
        <taxon>Eukaryota</taxon>
        <taxon>Fungi</taxon>
        <taxon>Dikarya</taxon>
        <taxon>Ascomycota</taxon>
        <taxon>Pezizomycotina</taxon>
        <taxon>Eurotiomycetes</taxon>
        <taxon>Eurotiomycetidae</taxon>
        <taxon>Onygenales</taxon>
        <taxon>Onygenales incertae sedis</taxon>
        <taxon>Polytolypa</taxon>
    </lineage>
</organism>
<dbReference type="Gene3D" id="3.90.226.10">
    <property type="entry name" value="2-enoyl-CoA Hydratase, Chain A, domain 1"/>
    <property type="match status" value="1"/>
</dbReference>
<dbReference type="AlphaFoldDB" id="A0A2B7X8P5"/>
<evidence type="ECO:0000256" key="2">
    <source>
        <dbReference type="ARBA" id="ARBA00004173"/>
    </source>
</evidence>
<evidence type="ECO:0000256" key="6">
    <source>
        <dbReference type="ARBA" id="ARBA00031181"/>
    </source>
</evidence>
<dbReference type="InterPro" id="IPR045004">
    <property type="entry name" value="ECH_dom"/>
</dbReference>
<accession>A0A2B7X8P5</accession>